<evidence type="ECO:0000256" key="2">
    <source>
        <dbReference type="ARBA" id="ARBA00007935"/>
    </source>
</evidence>
<dbReference type="RefSeq" id="WP_131837131.1">
    <property type="nucleotide sequence ID" value="NZ_SMFY01000005.1"/>
</dbReference>
<evidence type="ECO:0000256" key="3">
    <source>
        <dbReference type="ARBA" id="ARBA00022448"/>
    </source>
</evidence>
<feature type="transmembrane region" description="Helical" evidence="8">
    <location>
        <begin position="229"/>
        <end position="255"/>
    </location>
</feature>
<feature type="transmembrane region" description="Helical" evidence="8">
    <location>
        <begin position="83"/>
        <end position="102"/>
    </location>
</feature>
<comment type="subcellular location">
    <subcellularLocation>
        <location evidence="1">Cell membrane</location>
        <topology evidence="1">Multi-pass membrane protein</topology>
    </subcellularLocation>
</comment>
<keyword evidence="6 8" id="KW-1133">Transmembrane helix</keyword>
<dbReference type="OrthoDB" id="9811975at2"/>
<evidence type="ECO:0000256" key="7">
    <source>
        <dbReference type="ARBA" id="ARBA00023136"/>
    </source>
</evidence>
<dbReference type="InterPro" id="IPR037294">
    <property type="entry name" value="ABC_BtuC-like"/>
</dbReference>
<keyword evidence="7 8" id="KW-0472">Membrane</keyword>
<gene>
    <name evidence="9" type="ORF">EV667_4044</name>
</gene>
<dbReference type="PANTHER" id="PTHR30472">
    <property type="entry name" value="FERRIC ENTEROBACTIN TRANSPORT SYSTEM PERMEASE PROTEIN"/>
    <property type="match status" value="1"/>
</dbReference>
<dbReference type="CDD" id="cd06550">
    <property type="entry name" value="TM_ABC_iron-siderophores_like"/>
    <property type="match status" value="1"/>
</dbReference>
<evidence type="ECO:0000313" key="9">
    <source>
        <dbReference type="EMBL" id="TCK19610.1"/>
    </source>
</evidence>
<dbReference type="Pfam" id="PF01032">
    <property type="entry name" value="FecCD"/>
    <property type="match status" value="1"/>
</dbReference>
<dbReference type="Proteomes" id="UP000295030">
    <property type="component" value="Unassembled WGS sequence"/>
</dbReference>
<comment type="similarity">
    <text evidence="2">Belongs to the binding-protein-dependent transport system permease family. FecCD subfamily.</text>
</comment>
<protein>
    <submittedName>
        <fullName evidence="9">Iron complex transport system permease protein</fullName>
    </submittedName>
</protein>
<feature type="transmembrane region" description="Helical" evidence="8">
    <location>
        <begin position="140"/>
        <end position="160"/>
    </location>
</feature>
<dbReference type="GO" id="GO:0022857">
    <property type="term" value="F:transmembrane transporter activity"/>
    <property type="evidence" value="ECO:0007669"/>
    <property type="project" value="InterPro"/>
</dbReference>
<dbReference type="GO" id="GO:0005886">
    <property type="term" value="C:plasma membrane"/>
    <property type="evidence" value="ECO:0007669"/>
    <property type="project" value="UniProtKB-SubCell"/>
</dbReference>
<keyword evidence="4" id="KW-1003">Cell membrane</keyword>
<dbReference type="AlphaFoldDB" id="A0A4R1HH31"/>
<feature type="transmembrane region" description="Helical" evidence="8">
    <location>
        <begin position="293"/>
        <end position="312"/>
    </location>
</feature>
<dbReference type="SUPFAM" id="SSF81345">
    <property type="entry name" value="ABC transporter involved in vitamin B12 uptake, BtuC"/>
    <property type="match status" value="1"/>
</dbReference>
<evidence type="ECO:0000256" key="6">
    <source>
        <dbReference type="ARBA" id="ARBA00022989"/>
    </source>
</evidence>
<evidence type="ECO:0000313" key="10">
    <source>
        <dbReference type="Proteomes" id="UP000295030"/>
    </source>
</evidence>
<dbReference type="EMBL" id="SMFY01000005">
    <property type="protein sequence ID" value="TCK19610.1"/>
    <property type="molecule type" value="Genomic_DNA"/>
</dbReference>
<sequence>MNRGLALLIVLVVIAAALSLSWGDNGLAPQDIVAALRGDPIAAIILGTVRAPRVATALLVGACLGVAGAITQAVMRNPLAEPGLLGINSGASLGVALLVIGAEGAVGHLMPLAGFAGAAVAATAIYVLAWRGGTSSIRLILVGIGIGAATGAVTSLLTVFGDIRDVQRALAWMAGSIYNADWTKLRWLAVWSLPALAITWCLARDLDLSAFDDDVSGALGLPLQAMRAALIALCTLLAGASVAAAGPISFVGLLAPQLVRGLSSRHAVRLPAAALCGALLLGGADLVGRLVQLPAGLLTPVIGVPFVGLLLWRRRND</sequence>
<evidence type="ECO:0000256" key="5">
    <source>
        <dbReference type="ARBA" id="ARBA00022692"/>
    </source>
</evidence>
<keyword evidence="3" id="KW-0813">Transport</keyword>
<keyword evidence="5 8" id="KW-0812">Transmembrane</keyword>
<evidence type="ECO:0000256" key="8">
    <source>
        <dbReference type="SAM" id="Phobius"/>
    </source>
</evidence>
<name>A0A4R1HH31_ANCAQ</name>
<accession>A0A4R1HH31</accession>
<evidence type="ECO:0000256" key="4">
    <source>
        <dbReference type="ARBA" id="ARBA00022475"/>
    </source>
</evidence>
<feature type="transmembrane region" description="Helical" evidence="8">
    <location>
        <begin position="108"/>
        <end position="128"/>
    </location>
</feature>
<dbReference type="InterPro" id="IPR000522">
    <property type="entry name" value="ABC_transptr_permease_BtuC"/>
</dbReference>
<reference evidence="9 10" key="1">
    <citation type="submission" date="2019-03" db="EMBL/GenBank/DDBJ databases">
        <title>Genomic Encyclopedia of Type Strains, Phase IV (KMG-IV): sequencing the most valuable type-strain genomes for metagenomic binning, comparative biology and taxonomic classification.</title>
        <authorList>
            <person name="Goeker M."/>
        </authorList>
    </citation>
    <scope>NUCLEOTIDE SEQUENCE [LARGE SCALE GENOMIC DNA]</scope>
    <source>
        <strain evidence="9 10">DSM 101</strain>
    </source>
</reference>
<dbReference type="PANTHER" id="PTHR30472:SF24">
    <property type="entry name" value="FERRIC ENTEROBACTIN TRANSPORT SYSTEM PERMEASE PROTEIN FEPG"/>
    <property type="match status" value="1"/>
</dbReference>
<feature type="transmembrane region" description="Helical" evidence="8">
    <location>
        <begin position="54"/>
        <end position="71"/>
    </location>
</feature>
<keyword evidence="10" id="KW-1185">Reference proteome</keyword>
<dbReference type="Gene3D" id="1.10.3470.10">
    <property type="entry name" value="ABC transporter involved in vitamin B12 uptake, BtuC"/>
    <property type="match status" value="1"/>
</dbReference>
<proteinExistence type="inferred from homology"/>
<organism evidence="9 10">
    <name type="scientific">Ancylobacter aquaticus</name>
    <dbReference type="NCBI Taxonomy" id="100"/>
    <lineage>
        <taxon>Bacteria</taxon>
        <taxon>Pseudomonadati</taxon>
        <taxon>Pseudomonadota</taxon>
        <taxon>Alphaproteobacteria</taxon>
        <taxon>Hyphomicrobiales</taxon>
        <taxon>Xanthobacteraceae</taxon>
        <taxon>Ancylobacter</taxon>
    </lineage>
</organism>
<dbReference type="GO" id="GO:0033214">
    <property type="term" value="P:siderophore-iron import into cell"/>
    <property type="evidence" value="ECO:0007669"/>
    <property type="project" value="TreeGrafter"/>
</dbReference>
<evidence type="ECO:0000256" key="1">
    <source>
        <dbReference type="ARBA" id="ARBA00004651"/>
    </source>
</evidence>
<comment type="caution">
    <text evidence="9">The sequence shown here is derived from an EMBL/GenBank/DDBJ whole genome shotgun (WGS) entry which is preliminary data.</text>
</comment>